<dbReference type="PROSITE" id="PS00194">
    <property type="entry name" value="THIOREDOXIN_1"/>
    <property type="match status" value="1"/>
</dbReference>
<gene>
    <name evidence="6" type="primary">trxA_4</name>
    <name evidence="6" type="ORF">GALL_29970</name>
</gene>
<dbReference type="Pfam" id="PF00085">
    <property type="entry name" value="Thioredoxin"/>
    <property type="match status" value="1"/>
</dbReference>
<dbReference type="GO" id="GO:0005737">
    <property type="term" value="C:cytoplasm"/>
    <property type="evidence" value="ECO:0007669"/>
    <property type="project" value="TreeGrafter"/>
</dbReference>
<dbReference type="PANTHER" id="PTHR45663">
    <property type="entry name" value="GEO12009P1"/>
    <property type="match status" value="1"/>
</dbReference>
<protein>
    <submittedName>
        <fullName evidence="6">Thioredoxin</fullName>
    </submittedName>
</protein>
<dbReference type="EMBL" id="MLJW01000007">
    <property type="protein sequence ID" value="OIR16277.1"/>
    <property type="molecule type" value="Genomic_DNA"/>
</dbReference>
<dbReference type="CDD" id="cd02956">
    <property type="entry name" value="ybbN"/>
    <property type="match status" value="1"/>
</dbReference>
<evidence type="ECO:0000256" key="3">
    <source>
        <dbReference type="ARBA" id="ARBA00023157"/>
    </source>
</evidence>
<dbReference type="PANTHER" id="PTHR45663:SF11">
    <property type="entry name" value="GEO12009P1"/>
    <property type="match status" value="1"/>
</dbReference>
<dbReference type="Gene3D" id="3.40.30.10">
    <property type="entry name" value="Glutaredoxin"/>
    <property type="match status" value="1"/>
</dbReference>
<keyword evidence="4" id="KW-0676">Redox-active center</keyword>
<evidence type="ECO:0000256" key="2">
    <source>
        <dbReference type="ARBA" id="ARBA00022982"/>
    </source>
</evidence>
<evidence type="ECO:0000256" key="1">
    <source>
        <dbReference type="ARBA" id="ARBA00022448"/>
    </source>
</evidence>
<accession>A0A1J5TIZ9</accession>
<keyword evidence="1" id="KW-0813">Transport</keyword>
<dbReference type="SUPFAM" id="SSF48452">
    <property type="entry name" value="TPR-like"/>
    <property type="match status" value="1"/>
</dbReference>
<dbReference type="SUPFAM" id="SSF52833">
    <property type="entry name" value="Thioredoxin-like"/>
    <property type="match status" value="1"/>
</dbReference>
<sequence>MHALDVSEADFEEKVVAASFKLPVVIDFWAPWCAPCKVLKPILEKLAGEYGGKFRLAKVNSDENPNISARFGVRGIPSVKAVVNGKVVDEFTGALPEGQVRAWLERIIPSPSEELRLAAQQLAAGGDVDGAMQKLNEASALDPANEWVRVDAAELLLHKGEMHEAQRLLDSLKDVDVLKDARVLQLKAQTRLAEMSATGESEATLAAAVAADGNDLEARLKLANVLIAGNRPAEGMDQLLEIVARDRKFKDDIGRKTLLDVFNLLGGGGIVPEYRRKLSGLLNR</sequence>
<dbReference type="FunFam" id="3.40.30.10:FF:000001">
    <property type="entry name" value="Thioredoxin"/>
    <property type="match status" value="1"/>
</dbReference>
<dbReference type="Gene3D" id="1.25.40.10">
    <property type="entry name" value="Tetratricopeptide repeat domain"/>
    <property type="match status" value="2"/>
</dbReference>
<reference evidence="6" key="1">
    <citation type="submission" date="2016-10" db="EMBL/GenBank/DDBJ databases">
        <title>Sequence of Gallionella enrichment culture.</title>
        <authorList>
            <person name="Poehlein A."/>
            <person name="Muehling M."/>
            <person name="Daniel R."/>
        </authorList>
    </citation>
    <scope>NUCLEOTIDE SEQUENCE</scope>
</reference>
<feature type="domain" description="Thioredoxin" evidence="5">
    <location>
        <begin position="1"/>
        <end position="109"/>
    </location>
</feature>
<evidence type="ECO:0000256" key="4">
    <source>
        <dbReference type="ARBA" id="ARBA00023284"/>
    </source>
</evidence>
<keyword evidence="2" id="KW-0249">Electron transport</keyword>
<dbReference type="GO" id="GO:0015035">
    <property type="term" value="F:protein-disulfide reductase activity"/>
    <property type="evidence" value="ECO:0007669"/>
    <property type="project" value="TreeGrafter"/>
</dbReference>
<dbReference type="InterPro" id="IPR036249">
    <property type="entry name" value="Thioredoxin-like_sf"/>
</dbReference>
<proteinExistence type="predicted"/>
<dbReference type="InterPro" id="IPR011990">
    <property type="entry name" value="TPR-like_helical_dom_sf"/>
</dbReference>
<evidence type="ECO:0000259" key="5">
    <source>
        <dbReference type="PROSITE" id="PS51352"/>
    </source>
</evidence>
<dbReference type="GO" id="GO:0006950">
    <property type="term" value="P:response to stress"/>
    <property type="evidence" value="ECO:0007669"/>
    <property type="project" value="UniProtKB-ARBA"/>
</dbReference>
<dbReference type="InterPro" id="IPR017937">
    <property type="entry name" value="Thioredoxin_CS"/>
</dbReference>
<dbReference type="InterPro" id="IPR013766">
    <property type="entry name" value="Thioredoxin_domain"/>
</dbReference>
<name>A0A1J5TIZ9_9ZZZZ</name>
<dbReference type="PROSITE" id="PS51352">
    <property type="entry name" value="THIOREDOXIN_2"/>
    <property type="match status" value="1"/>
</dbReference>
<organism evidence="6">
    <name type="scientific">mine drainage metagenome</name>
    <dbReference type="NCBI Taxonomy" id="410659"/>
    <lineage>
        <taxon>unclassified sequences</taxon>
        <taxon>metagenomes</taxon>
        <taxon>ecological metagenomes</taxon>
    </lineage>
</organism>
<dbReference type="Pfam" id="PF14561">
    <property type="entry name" value="TPR_20"/>
    <property type="match status" value="1"/>
</dbReference>
<comment type="caution">
    <text evidence="6">The sequence shown here is derived from an EMBL/GenBank/DDBJ whole genome shotgun (WGS) entry which is preliminary data.</text>
</comment>
<keyword evidence="3" id="KW-1015">Disulfide bond</keyword>
<dbReference type="AlphaFoldDB" id="A0A1J5TIZ9"/>
<evidence type="ECO:0000313" key="6">
    <source>
        <dbReference type="EMBL" id="OIR16277.1"/>
    </source>
</evidence>
<dbReference type="Pfam" id="PF14559">
    <property type="entry name" value="TPR_19"/>
    <property type="match status" value="1"/>
</dbReference>